<comment type="caution">
    <text evidence="2">The sequence shown here is derived from an EMBL/GenBank/DDBJ whole genome shotgun (WGS) entry which is preliminary data.</text>
</comment>
<feature type="region of interest" description="Disordered" evidence="1">
    <location>
        <begin position="1"/>
        <end position="27"/>
    </location>
</feature>
<dbReference type="RefSeq" id="WP_203167861.1">
    <property type="nucleotide sequence ID" value="NZ_JAEVLS010000002.1"/>
</dbReference>
<name>A0ABS1WXZ6_9GAMM</name>
<feature type="compositionally biased region" description="Basic and acidic residues" evidence="1">
    <location>
        <begin position="12"/>
        <end position="23"/>
    </location>
</feature>
<sequence>MRDFPAQLQSGAEREDRHVEAEAAKQPMGHGAVNMGALLSGLRVVQSVAVVNRIPQNMRQWLHGMEWLGLHAHAGAFYEKWGIRVR</sequence>
<protein>
    <submittedName>
        <fullName evidence="2">Uncharacterized protein</fullName>
    </submittedName>
</protein>
<proteinExistence type="predicted"/>
<evidence type="ECO:0000256" key="1">
    <source>
        <dbReference type="SAM" id="MobiDB-lite"/>
    </source>
</evidence>
<organism evidence="2 3">
    <name type="scientific">Steroidobacter gossypii</name>
    <dbReference type="NCBI Taxonomy" id="2805490"/>
    <lineage>
        <taxon>Bacteria</taxon>
        <taxon>Pseudomonadati</taxon>
        <taxon>Pseudomonadota</taxon>
        <taxon>Gammaproteobacteria</taxon>
        <taxon>Steroidobacterales</taxon>
        <taxon>Steroidobacteraceae</taxon>
        <taxon>Steroidobacter</taxon>
    </lineage>
</organism>
<gene>
    <name evidence="2" type="ORF">JM946_13945</name>
</gene>
<accession>A0ABS1WXZ6</accession>
<keyword evidence="3" id="KW-1185">Reference proteome</keyword>
<dbReference type="Proteomes" id="UP000661077">
    <property type="component" value="Unassembled WGS sequence"/>
</dbReference>
<evidence type="ECO:0000313" key="2">
    <source>
        <dbReference type="EMBL" id="MBM0105838.1"/>
    </source>
</evidence>
<evidence type="ECO:0000313" key="3">
    <source>
        <dbReference type="Proteomes" id="UP000661077"/>
    </source>
</evidence>
<dbReference type="EMBL" id="JAEVLS010000002">
    <property type="protein sequence ID" value="MBM0105838.1"/>
    <property type="molecule type" value="Genomic_DNA"/>
</dbReference>
<reference evidence="2 3" key="1">
    <citation type="journal article" date="2021" name="Int. J. Syst. Evol. Microbiol.">
        <title>Steroidobacter gossypii sp. nov., isolated from soil of cotton cropping field.</title>
        <authorList>
            <person name="Huang R."/>
            <person name="Yang S."/>
            <person name="Zhen C."/>
            <person name="Liu W."/>
        </authorList>
    </citation>
    <scope>NUCLEOTIDE SEQUENCE [LARGE SCALE GENOMIC DNA]</scope>
    <source>
        <strain evidence="2 3">S1-65</strain>
    </source>
</reference>